<keyword evidence="3" id="KW-0067">ATP-binding</keyword>
<reference evidence="3 4" key="1">
    <citation type="submission" date="2022-06" db="EMBL/GenBank/DDBJ databases">
        <title>Draft genome sequence of type strain Streptomyces rubrisoli DSM 42083.</title>
        <authorList>
            <person name="Duangmal K."/>
            <person name="Klaysubun C."/>
        </authorList>
    </citation>
    <scope>NUCLEOTIDE SEQUENCE [LARGE SCALE GENOMIC DNA]</scope>
    <source>
        <strain evidence="3 4">DSM 42083</strain>
    </source>
</reference>
<gene>
    <name evidence="3" type="ORF">NON19_18410</name>
</gene>
<dbReference type="Proteomes" id="UP001206206">
    <property type="component" value="Unassembled WGS sequence"/>
</dbReference>
<organism evidence="3 4">
    <name type="scientific">Streptantibioticus rubrisoli</name>
    <dbReference type="NCBI Taxonomy" id="1387313"/>
    <lineage>
        <taxon>Bacteria</taxon>
        <taxon>Bacillati</taxon>
        <taxon>Actinomycetota</taxon>
        <taxon>Actinomycetes</taxon>
        <taxon>Kitasatosporales</taxon>
        <taxon>Streptomycetaceae</taxon>
        <taxon>Streptantibioticus</taxon>
    </lineage>
</organism>
<evidence type="ECO:0000256" key="1">
    <source>
        <dbReference type="ARBA" id="ARBA00022527"/>
    </source>
</evidence>
<protein>
    <submittedName>
        <fullName evidence="3">ATP-binding protein</fullName>
    </submittedName>
</protein>
<dbReference type="EMBL" id="JANFNH010000021">
    <property type="protein sequence ID" value="MCQ4043943.1"/>
    <property type="molecule type" value="Genomic_DNA"/>
</dbReference>
<proteinExistence type="predicted"/>
<name>A0ABT1PEY9_9ACTN</name>
<dbReference type="Gene3D" id="3.30.565.10">
    <property type="entry name" value="Histidine kinase-like ATPase, C-terminal domain"/>
    <property type="match status" value="1"/>
</dbReference>
<evidence type="ECO:0000313" key="4">
    <source>
        <dbReference type="Proteomes" id="UP001206206"/>
    </source>
</evidence>
<dbReference type="RefSeq" id="WP_255929454.1">
    <property type="nucleotide sequence ID" value="NZ_JANFNH010000021.1"/>
</dbReference>
<dbReference type="InterPro" id="IPR050267">
    <property type="entry name" value="Anti-sigma-factor_SerPK"/>
</dbReference>
<sequence length="153" mass="16470">MASSHDALGLERPAGFDVPRHLSASRTDVFHLPALGACVAEARRRLRELLAERGVDEAVRDDAGLVLSELFTNAIRYSDSDRIACALRVTSTLLRLEVADQGRGLTQPQPREAGVDEESGRGLLLVNALAAAWGVHPCGDGHGRVVWAVLRRG</sequence>
<accession>A0ABT1PEY9</accession>
<dbReference type="CDD" id="cd16936">
    <property type="entry name" value="HATPase_RsbW-like"/>
    <property type="match status" value="1"/>
</dbReference>
<dbReference type="GO" id="GO:0005524">
    <property type="term" value="F:ATP binding"/>
    <property type="evidence" value="ECO:0007669"/>
    <property type="project" value="UniProtKB-KW"/>
</dbReference>
<feature type="domain" description="Histidine kinase/HSP90-like ATPase" evidence="2">
    <location>
        <begin position="33"/>
        <end position="148"/>
    </location>
</feature>
<dbReference type="InterPro" id="IPR036890">
    <property type="entry name" value="HATPase_C_sf"/>
</dbReference>
<dbReference type="PANTHER" id="PTHR35526">
    <property type="entry name" value="ANTI-SIGMA-F FACTOR RSBW-RELATED"/>
    <property type="match status" value="1"/>
</dbReference>
<dbReference type="Pfam" id="PF13581">
    <property type="entry name" value="HATPase_c_2"/>
    <property type="match status" value="1"/>
</dbReference>
<keyword evidence="1" id="KW-0723">Serine/threonine-protein kinase</keyword>
<dbReference type="PANTHER" id="PTHR35526:SF3">
    <property type="entry name" value="ANTI-SIGMA-F FACTOR RSBW"/>
    <property type="match status" value="1"/>
</dbReference>
<evidence type="ECO:0000259" key="2">
    <source>
        <dbReference type="Pfam" id="PF13581"/>
    </source>
</evidence>
<keyword evidence="1" id="KW-0808">Transferase</keyword>
<keyword evidence="4" id="KW-1185">Reference proteome</keyword>
<dbReference type="InterPro" id="IPR003594">
    <property type="entry name" value="HATPase_dom"/>
</dbReference>
<comment type="caution">
    <text evidence="3">The sequence shown here is derived from an EMBL/GenBank/DDBJ whole genome shotgun (WGS) entry which is preliminary data.</text>
</comment>
<keyword evidence="3" id="KW-0547">Nucleotide-binding</keyword>
<evidence type="ECO:0000313" key="3">
    <source>
        <dbReference type="EMBL" id="MCQ4043943.1"/>
    </source>
</evidence>
<dbReference type="SUPFAM" id="SSF55874">
    <property type="entry name" value="ATPase domain of HSP90 chaperone/DNA topoisomerase II/histidine kinase"/>
    <property type="match status" value="1"/>
</dbReference>
<keyword evidence="1" id="KW-0418">Kinase</keyword>